<dbReference type="PANTHER" id="PTHR20941:SF1">
    <property type="entry name" value="FOLIC ACID SYNTHESIS PROTEIN FOL1"/>
    <property type="match status" value="1"/>
</dbReference>
<dbReference type="Gene3D" id="3.20.20.20">
    <property type="entry name" value="Dihydropteroate synthase-like"/>
    <property type="match status" value="1"/>
</dbReference>
<dbReference type="KEGG" id="kpul:GXN76_00725"/>
<dbReference type="FunFam" id="3.20.20.20:FF:000006">
    <property type="entry name" value="Dihydropteroate synthase"/>
    <property type="match status" value="1"/>
</dbReference>
<evidence type="ECO:0000256" key="7">
    <source>
        <dbReference type="ARBA" id="ARBA00022679"/>
    </source>
</evidence>
<keyword evidence="7 13" id="KW-0808">Transferase</keyword>
<dbReference type="InterPro" id="IPR011005">
    <property type="entry name" value="Dihydropteroate_synth-like_sf"/>
</dbReference>
<dbReference type="Proteomes" id="UP000503088">
    <property type="component" value="Chromosome"/>
</dbReference>
<dbReference type="PANTHER" id="PTHR20941">
    <property type="entry name" value="FOLATE SYNTHESIS PROTEINS"/>
    <property type="match status" value="1"/>
</dbReference>
<dbReference type="PROSITE" id="PS50972">
    <property type="entry name" value="PTERIN_BINDING"/>
    <property type="match status" value="1"/>
</dbReference>
<dbReference type="PROSITE" id="PS00792">
    <property type="entry name" value="DHPS_1"/>
    <property type="match status" value="1"/>
</dbReference>
<name>A0A7D3XKQ2_9BACL</name>
<dbReference type="GO" id="GO:0046872">
    <property type="term" value="F:metal ion binding"/>
    <property type="evidence" value="ECO:0007669"/>
    <property type="project" value="UniProtKB-KW"/>
</dbReference>
<dbReference type="Pfam" id="PF00809">
    <property type="entry name" value="Pterin_bind"/>
    <property type="match status" value="1"/>
</dbReference>
<evidence type="ECO:0000256" key="9">
    <source>
        <dbReference type="ARBA" id="ARBA00022842"/>
    </source>
</evidence>
<dbReference type="CDD" id="cd00739">
    <property type="entry name" value="DHPS"/>
    <property type="match status" value="1"/>
</dbReference>
<keyword evidence="9 13" id="KW-0460">Magnesium</keyword>
<evidence type="ECO:0000256" key="1">
    <source>
        <dbReference type="ARBA" id="ARBA00000012"/>
    </source>
</evidence>
<dbReference type="EC" id="2.5.1.15" evidence="5 13"/>
<dbReference type="GO" id="GO:0046656">
    <property type="term" value="P:folic acid biosynthetic process"/>
    <property type="evidence" value="ECO:0007669"/>
    <property type="project" value="UniProtKB-KW"/>
</dbReference>
<keyword evidence="16" id="KW-1185">Reference proteome</keyword>
<evidence type="ECO:0000256" key="3">
    <source>
        <dbReference type="ARBA" id="ARBA00004763"/>
    </source>
</evidence>
<evidence type="ECO:0000256" key="13">
    <source>
        <dbReference type="RuleBase" id="RU361205"/>
    </source>
</evidence>
<comment type="function">
    <text evidence="12 13">Catalyzes the condensation of para-aminobenzoate (pABA) with 6-hydroxymethyl-7,8-dihydropterin diphosphate (DHPt-PP) to form 7,8-dihydropteroate (H2Pte), the immediate precursor of folate derivatives.</text>
</comment>
<evidence type="ECO:0000259" key="14">
    <source>
        <dbReference type="PROSITE" id="PS50972"/>
    </source>
</evidence>
<comment type="catalytic activity">
    <reaction evidence="1">
        <text>(7,8-dihydropterin-6-yl)methyl diphosphate + 4-aminobenzoate = 7,8-dihydropteroate + diphosphate</text>
        <dbReference type="Rhea" id="RHEA:19949"/>
        <dbReference type="ChEBI" id="CHEBI:17836"/>
        <dbReference type="ChEBI" id="CHEBI:17839"/>
        <dbReference type="ChEBI" id="CHEBI:33019"/>
        <dbReference type="ChEBI" id="CHEBI:72950"/>
        <dbReference type="EC" id="2.5.1.15"/>
    </reaction>
</comment>
<evidence type="ECO:0000256" key="12">
    <source>
        <dbReference type="ARBA" id="ARBA00053449"/>
    </source>
</evidence>
<dbReference type="GO" id="GO:0005829">
    <property type="term" value="C:cytosol"/>
    <property type="evidence" value="ECO:0007669"/>
    <property type="project" value="TreeGrafter"/>
</dbReference>
<evidence type="ECO:0000256" key="2">
    <source>
        <dbReference type="ARBA" id="ARBA00001946"/>
    </source>
</evidence>
<evidence type="ECO:0000256" key="11">
    <source>
        <dbReference type="ARBA" id="ARBA00030193"/>
    </source>
</evidence>
<dbReference type="InterPro" id="IPR000489">
    <property type="entry name" value="Pterin-binding_dom"/>
</dbReference>
<reference evidence="15 16" key="1">
    <citation type="submission" date="2020-01" db="EMBL/GenBank/DDBJ databases">
        <authorList>
            <person name="Gulvik C.A."/>
            <person name="Batra D.G."/>
        </authorList>
    </citation>
    <scope>NUCLEOTIDE SEQUENCE [LARGE SCALE GENOMIC DNA]</scope>
    <source>
        <strain evidence="15 16">W9323</strain>
    </source>
</reference>
<evidence type="ECO:0000313" key="15">
    <source>
        <dbReference type="EMBL" id="QKG85839.1"/>
    </source>
</evidence>
<accession>A0A7D3XKQ2</accession>
<dbReference type="NCBIfam" id="TIGR01496">
    <property type="entry name" value="DHPS"/>
    <property type="match status" value="1"/>
</dbReference>
<dbReference type="PROSITE" id="PS00793">
    <property type="entry name" value="DHPS_2"/>
    <property type="match status" value="1"/>
</dbReference>
<dbReference type="SUPFAM" id="SSF51717">
    <property type="entry name" value="Dihydropteroate synthetase-like"/>
    <property type="match status" value="1"/>
</dbReference>
<evidence type="ECO:0000256" key="10">
    <source>
        <dbReference type="ARBA" id="ARBA00022909"/>
    </source>
</evidence>
<evidence type="ECO:0000256" key="8">
    <source>
        <dbReference type="ARBA" id="ARBA00022723"/>
    </source>
</evidence>
<keyword evidence="10 13" id="KW-0289">Folate biosynthesis</keyword>
<organism evidence="15 16">
    <name type="scientific">Kroppenstedtia pulmonis</name>
    <dbReference type="NCBI Taxonomy" id="1380685"/>
    <lineage>
        <taxon>Bacteria</taxon>
        <taxon>Bacillati</taxon>
        <taxon>Bacillota</taxon>
        <taxon>Bacilli</taxon>
        <taxon>Bacillales</taxon>
        <taxon>Thermoactinomycetaceae</taxon>
        <taxon>Kroppenstedtia</taxon>
    </lineage>
</organism>
<dbReference type="InterPro" id="IPR006390">
    <property type="entry name" value="DHP_synth_dom"/>
</dbReference>
<dbReference type="UniPathway" id="UPA00077">
    <property type="reaction ID" value="UER00156"/>
</dbReference>
<gene>
    <name evidence="15" type="primary">folP</name>
    <name evidence="15" type="ORF">GXN76_00725</name>
</gene>
<dbReference type="GO" id="GO:0004156">
    <property type="term" value="F:dihydropteroate synthase activity"/>
    <property type="evidence" value="ECO:0007669"/>
    <property type="project" value="UniProtKB-EC"/>
</dbReference>
<comment type="pathway">
    <text evidence="3 13">Cofactor biosynthesis; tetrahydrofolate biosynthesis; 7,8-dihydrofolate from 2-amino-4-hydroxy-6-hydroxymethyl-7,8-dihydropteridine diphosphate and 4-aminobenzoate: step 1/2.</text>
</comment>
<evidence type="ECO:0000256" key="4">
    <source>
        <dbReference type="ARBA" id="ARBA00009503"/>
    </source>
</evidence>
<feature type="domain" description="Pterin-binding" evidence="14">
    <location>
        <begin position="29"/>
        <end position="275"/>
    </location>
</feature>
<keyword evidence="8 13" id="KW-0479">Metal-binding</keyword>
<sequence>MTIHAETVFRHADKPITAGPYTLPIHQRTLVMGILNVTPDSFSDGGRYRRIEKAVEHARQMVEEGADMIDIGGESTRPQSTPVSLDEELNRVIPIVEALSQVVDVPLSVDTYKGEVARQSIQAGAHIINDVWGFKKDPDMAQIAAELHVPVILMHNREVPHYQDLMADICADLMESVDLARQAGVQDNQIILDPGIGFAKSHPENLIVMNHLEQVVHLGYPVLLGTSRKSMIGKTLDLPVDQRVEGTGATVTLGITKGCNIVRVHDVKEMVRVARMTDAMVRVQR</sequence>
<protein>
    <recommendedName>
        <fullName evidence="6 13">Dihydropteroate synthase</fullName>
        <shortName evidence="13">DHPS</shortName>
        <ecNumber evidence="5 13">2.5.1.15</ecNumber>
    </recommendedName>
    <alternativeName>
        <fullName evidence="11 13">Dihydropteroate pyrophosphorylase</fullName>
    </alternativeName>
</protein>
<proteinExistence type="inferred from homology"/>
<evidence type="ECO:0000256" key="5">
    <source>
        <dbReference type="ARBA" id="ARBA00012458"/>
    </source>
</evidence>
<evidence type="ECO:0000313" key="16">
    <source>
        <dbReference type="Proteomes" id="UP000503088"/>
    </source>
</evidence>
<dbReference type="EMBL" id="CP048104">
    <property type="protein sequence ID" value="QKG85839.1"/>
    <property type="molecule type" value="Genomic_DNA"/>
</dbReference>
<dbReference type="RefSeq" id="WP_173225025.1">
    <property type="nucleotide sequence ID" value="NZ_CP048104.1"/>
</dbReference>
<comment type="cofactor">
    <cofactor evidence="2 13">
        <name>Mg(2+)</name>
        <dbReference type="ChEBI" id="CHEBI:18420"/>
    </cofactor>
</comment>
<dbReference type="GO" id="GO:0046654">
    <property type="term" value="P:tetrahydrofolate biosynthetic process"/>
    <property type="evidence" value="ECO:0007669"/>
    <property type="project" value="UniProtKB-UniPathway"/>
</dbReference>
<dbReference type="AlphaFoldDB" id="A0A7D3XKQ2"/>
<comment type="similarity">
    <text evidence="4 13">Belongs to the DHPS family.</text>
</comment>
<evidence type="ECO:0000256" key="6">
    <source>
        <dbReference type="ARBA" id="ARBA00016919"/>
    </source>
</evidence>
<dbReference type="InterPro" id="IPR045031">
    <property type="entry name" value="DHP_synth-like"/>
</dbReference>